<sequence length="80" mass="8916">MSLWRLEDGVEIWTCDSSASSSLQVNWSVLPLCLLLLSILPFSSHAFRHVNLPAHGFGSRLINTKPLEVSDPLTMSYSRS</sequence>
<proteinExistence type="predicted"/>
<dbReference type="RefSeq" id="XP_026621918.1">
    <property type="nucleotide sequence ID" value="XM_026767737.1"/>
</dbReference>
<accession>A0A3F3PRF3</accession>
<dbReference type="AlphaFoldDB" id="A0A3F3PRF3"/>
<name>A0A3F3PRF3_9EURO</name>
<protein>
    <submittedName>
        <fullName evidence="1">Uncharacterized protein</fullName>
    </submittedName>
</protein>
<gene>
    <name evidence="1" type="ORF">BDQ94DRAFT_151329</name>
</gene>
<organism evidence="1 2">
    <name type="scientific">Aspergillus welwitschiae</name>
    <dbReference type="NCBI Taxonomy" id="1341132"/>
    <lineage>
        <taxon>Eukaryota</taxon>
        <taxon>Fungi</taxon>
        <taxon>Dikarya</taxon>
        <taxon>Ascomycota</taxon>
        <taxon>Pezizomycotina</taxon>
        <taxon>Eurotiomycetes</taxon>
        <taxon>Eurotiomycetidae</taxon>
        <taxon>Eurotiales</taxon>
        <taxon>Aspergillaceae</taxon>
        <taxon>Aspergillus</taxon>
        <taxon>Aspergillus subgen. Circumdati</taxon>
    </lineage>
</organism>
<dbReference type="EMBL" id="KZ852072">
    <property type="protein sequence ID" value="RDH28896.1"/>
    <property type="molecule type" value="Genomic_DNA"/>
</dbReference>
<dbReference type="Proteomes" id="UP000253729">
    <property type="component" value="Unassembled WGS sequence"/>
</dbReference>
<dbReference type="GeneID" id="38136093"/>
<reference evidence="1 2" key="1">
    <citation type="submission" date="2018-07" db="EMBL/GenBank/DDBJ databases">
        <title>The genomes of Aspergillus section Nigri reveals drivers in fungal speciation.</title>
        <authorList>
            <consortium name="DOE Joint Genome Institute"/>
            <person name="Vesth T.C."/>
            <person name="Nybo J."/>
            <person name="Theobald S."/>
            <person name="Brandl J."/>
            <person name="Frisvad J.C."/>
            <person name="Nielsen K.F."/>
            <person name="Lyhne E.K."/>
            <person name="Kogle M.E."/>
            <person name="Kuo A."/>
            <person name="Riley R."/>
            <person name="Clum A."/>
            <person name="Nolan M."/>
            <person name="Lipzen A."/>
            <person name="Salamov A."/>
            <person name="Henrissat B."/>
            <person name="Wiebenga A."/>
            <person name="De vries R.P."/>
            <person name="Grigoriev I.V."/>
            <person name="Mortensen U.H."/>
            <person name="Andersen M.R."/>
            <person name="Baker S.E."/>
        </authorList>
    </citation>
    <scope>NUCLEOTIDE SEQUENCE [LARGE SCALE GENOMIC DNA]</scope>
    <source>
        <strain evidence="1 2">CBS 139.54b</strain>
    </source>
</reference>
<evidence type="ECO:0000313" key="2">
    <source>
        <dbReference type="Proteomes" id="UP000253729"/>
    </source>
</evidence>
<evidence type="ECO:0000313" key="1">
    <source>
        <dbReference type="EMBL" id="RDH28896.1"/>
    </source>
</evidence>
<keyword evidence="2" id="KW-1185">Reference proteome</keyword>